<dbReference type="Gene3D" id="3.30.70.1350">
    <property type="entry name" value="Cation efflux protein, cytoplasmic domain"/>
    <property type="match status" value="1"/>
</dbReference>
<feature type="domain" description="Cation efflux protein cytoplasmic" evidence="9">
    <location>
        <begin position="218"/>
        <end position="295"/>
    </location>
</feature>
<evidence type="ECO:0000256" key="3">
    <source>
        <dbReference type="ARBA" id="ARBA00022448"/>
    </source>
</evidence>
<dbReference type="PANTHER" id="PTHR43840">
    <property type="entry name" value="MITOCHONDRIAL METAL TRANSPORTER 1-RELATED"/>
    <property type="match status" value="1"/>
</dbReference>
<feature type="transmembrane region" description="Helical" evidence="7">
    <location>
        <begin position="181"/>
        <end position="198"/>
    </location>
</feature>
<comment type="subcellular location">
    <subcellularLocation>
        <location evidence="1">Membrane</location>
        <topology evidence="1">Multi-pass membrane protein</topology>
    </subcellularLocation>
</comment>
<feature type="transmembrane region" description="Helical" evidence="7">
    <location>
        <begin position="115"/>
        <end position="135"/>
    </location>
</feature>
<dbReference type="OrthoDB" id="9806522at2"/>
<dbReference type="Gene3D" id="1.20.1510.10">
    <property type="entry name" value="Cation efflux protein transmembrane domain"/>
    <property type="match status" value="1"/>
</dbReference>
<dbReference type="PANTHER" id="PTHR43840:SF15">
    <property type="entry name" value="MITOCHONDRIAL METAL TRANSPORTER 1-RELATED"/>
    <property type="match status" value="1"/>
</dbReference>
<evidence type="ECO:0000313" key="10">
    <source>
        <dbReference type="EMBL" id="RAV21940.1"/>
    </source>
</evidence>
<dbReference type="AlphaFoldDB" id="A0A329MQY3"/>
<dbReference type="InterPro" id="IPR036837">
    <property type="entry name" value="Cation_efflux_CTD_sf"/>
</dbReference>
<evidence type="ECO:0000256" key="4">
    <source>
        <dbReference type="ARBA" id="ARBA00022692"/>
    </source>
</evidence>
<gene>
    <name evidence="10" type="ORF">DQG23_07790</name>
</gene>
<evidence type="ECO:0000313" key="11">
    <source>
        <dbReference type="Proteomes" id="UP000250369"/>
    </source>
</evidence>
<dbReference type="InterPro" id="IPR027470">
    <property type="entry name" value="Cation_efflux_CTD"/>
</dbReference>
<feature type="transmembrane region" description="Helical" evidence="7">
    <location>
        <begin position="12"/>
        <end position="33"/>
    </location>
</feature>
<protein>
    <submittedName>
        <fullName evidence="10">Cation-efflux pump</fullName>
    </submittedName>
</protein>
<dbReference type="NCBIfam" id="TIGR01297">
    <property type="entry name" value="CDF"/>
    <property type="match status" value="1"/>
</dbReference>
<dbReference type="EMBL" id="QMFB01000003">
    <property type="protein sequence ID" value="RAV21940.1"/>
    <property type="molecule type" value="Genomic_DNA"/>
</dbReference>
<keyword evidence="6 7" id="KW-0472">Membrane</keyword>
<dbReference type="GO" id="GO:0008324">
    <property type="term" value="F:monoatomic cation transmembrane transporter activity"/>
    <property type="evidence" value="ECO:0007669"/>
    <property type="project" value="InterPro"/>
</dbReference>
<evidence type="ECO:0000259" key="8">
    <source>
        <dbReference type="Pfam" id="PF01545"/>
    </source>
</evidence>
<evidence type="ECO:0000256" key="7">
    <source>
        <dbReference type="SAM" id="Phobius"/>
    </source>
</evidence>
<evidence type="ECO:0000256" key="6">
    <source>
        <dbReference type="ARBA" id="ARBA00023136"/>
    </source>
</evidence>
<comment type="caution">
    <text evidence="10">The sequence shown here is derived from an EMBL/GenBank/DDBJ whole genome shotgun (WGS) entry which is preliminary data.</text>
</comment>
<proteinExistence type="inferred from homology"/>
<dbReference type="InterPro" id="IPR058533">
    <property type="entry name" value="Cation_efflux_TM"/>
</dbReference>
<feature type="transmembrane region" description="Helical" evidence="7">
    <location>
        <begin position="81"/>
        <end position="103"/>
    </location>
</feature>
<evidence type="ECO:0000256" key="2">
    <source>
        <dbReference type="ARBA" id="ARBA00008114"/>
    </source>
</evidence>
<keyword evidence="11" id="KW-1185">Reference proteome</keyword>
<dbReference type="SUPFAM" id="SSF161111">
    <property type="entry name" value="Cation efflux protein transmembrane domain-like"/>
    <property type="match status" value="1"/>
</dbReference>
<dbReference type="FunFam" id="1.20.1510.10:FF:000006">
    <property type="entry name" value="Divalent cation efflux transporter"/>
    <property type="match status" value="1"/>
</dbReference>
<dbReference type="Pfam" id="PF16916">
    <property type="entry name" value="ZT_dimer"/>
    <property type="match status" value="1"/>
</dbReference>
<comment type="similarity">
    <text evidence="2">Belongs to the cation diffusion facilitator (CDF) transporter (TC 2.A.4) family.</text>
</comment>
<sequence length="317" mass="34863">MSEQRFVKAEFAAWVGIVANLLLAIMKGVVGWLANSKALLADAANSATDVVGSVAVLFGFRAAKLPPDEDHPYGHGKAETIAAIVVSVLVLLVGFEIGISSIKTMISGIESPPEWFALAAIIAAIVVKELLYRYNYRLGKQLNSQALIASAWDHRTDVYSSLAVFAGVFGARMGSAFEMPILYYMDPLAGLFVAFLVLRTGYKLIRESIHATMDHVLHKEDAEELVKTVQRVKGVIAVDNLRAREHGHYVVVDVKISVNPRISVMEGHDIGKAVKQQLMKRFIHVSDVFIHVNPYDPGYPYKANVDPDHDDFPSLLH</sequence>
<keyword evidence="4 7" id="KW-0812">Transmembrane</keyword>
<dbReference type="RefSeq" id="WP_113030252.1">
    <property type="nucleotide sequence ID" value="NZ_QMFB01000003.1"/>
</dbReference>
<keyword evidence="3" id="KW-0813">Transport</keyword>
<evidence type="ECO:0000256" key="1">
    <source>
        <dbReference type="ARBA" id="ARBA00004141"/>
    </source>
</evidence>
<evidence type="ECO:0000259" key="9">
    <source>
        <dbReference type="Pfam" id="PF16916"/>
    </source>
</evidence>
<accession>A0A329MQY3</accession>
<reference evidence="10 11" key="1">
    <citation type="journal article" date="2009" name="Int. J. Syst. Evol. Microbiol.">
        <title>Paenibacillus contaminans sp. nov., isolated from a contaminated laboratory plate.</title>
        <authorList>
            <person name="Chou J.H."/>
            <person name="Lee J.H."/>
            <person name="Lin M.C."/>
            <person name="Chang P.S."/>
            <person name="Arun A.B."/>
            <person name="Young C.C."/>
            <person name="Chen W.M."/>
        </authorList>
    </citation>
    <scope>NUCLEOTIDE SEQUENCE [LARGE SCALE GENOMIC DNA]</scope>
    <source>
        <strain evidence="10 11">CKOBP-6</strain>
    </source>
</reference>
<dbReference type="SUPFAM" id="SSF160240">
    <property type="entry name" value="Cation efflux protein cytoplasmic domain-like"/>
    <property type="match status" value="1"/>
</dbReference>
<dbReference type="InterPro" id="IPR002524">
    <property type="entry name" value="Cation_efflux"/>
</dbReference>
<dbReference type="Proteomes" id="UP000250369">
    <property type="component" value="Unassembled WGS sequence"/>
</dbReference>
<evidence type="ECO:0000256" key="5">
    <source>
        <dbReference type="ARBA" id="ARBA00022989"/>
    </source>
</evidence>
<feature type="domain" description="Cation efflux protein transmembrane" evidence="8">
    <location>
        <begin position="14"/>
        <end position="209"/>
    </location>
</feature>
<organism evidence="10 11">
    <name type="scientific">Paenibacillus contaminans</name>
    <dbReference type="NCBI Taxonomy" id="450362"/>
    <lineage>
        <taxon>Bacteria</taxon>
        <taxon>Bacillati</taxon>
        <taxon>Bacillota</taxon>
        <taxon>Bacilli</taxon>
        <taxon>Bacillales</taxon>
        <taxon>Paenibacillaceae</taxon>
        <taxon>Paenibacillus</taxon>
    </lineage>
</organism>
<name>A0A329MQY3_9BACL</name>
<dbReference type="InterPro" id="IPR027469">
    <property type="entry name" value="Cation_efflux_TMD_sf"/>
</dbReference>
<keyword evidence="5 7" id="KW-1133">Transmembrane helix</keyword>
<dbReference type="InterPro" id="IPR050291">
    <property type="entry name" value="CDF_Transporter"/>
</dbReference>
<dbReference type="Pfam" id="PF01545">
    <property type="entry name" value="Cation_efflux"/>
    <property type="match status" value="1"/>
</dbReference>
<dbReference type="GO" id="GO:0016020">
    <property type="term" value="C:membrane"/>
    <property type="evidence" value="ECO:0007669"/>
    <property type="project" value="UniProtKB-SubCell"/>
</dbReference>